<dbReference type="InterPro" id="IPR005112">
    <property type="entry name" value="dDENN_dom"/>
</dbReference>
<organism evidence="3 4">
    <name type="scientific">Chelonia mydas</name>
    <name type="common">Green sea-turtle</name>
    <name type="synonym">Chelonia agassizi</name>
    <dbReference type="NCBI Taxonomy" id="8469"/>
    <lineage>
        <taxon>Eukaryota</taxon>
        <taxon>Metazoa</taxon>
        <taxon>Chordata</taxon>
        <taxon>Craniata</taxon>
        <taxon>Vertebrata</taxon>
        <taxon>Euteleostomi</taxon>
        <taxon>Archelosauria</taxon>
        <taxon>Testudinata</taxon>
        <taxon>Testudines</taxon>
        <taxon>Cryptodira</taxon>
        <taxon>Durocryptodira</taxon>
        <taxon>Americhelydia</taxon>
        <taxon>Chelonioidea</taxon>
        <taxon>Cheloniidae</taxon>
        <taxon>Chelonia</taxon>
    </lineage>
</organism>
<evidence type="ECO:0000256" key="1">
    <source>
        <dbReference type="ARBA" id="ARBA00022658"/>
    </source>
</evidence>
<dbReference type="GO" id="GO:0005085">
    <property type="term" value="F:guanyl-nucleotide exchange factor activity"/>
    <property type="evidence" value="ECO:0007669"/>
    <property type="project" value="UniProtKB-KW"/>
</dbReference>
<dbReference type="Gene3D" id="3.40.50.11500">
    <property type="match status" value="1"/>
</dbReference>
<dbReference type="SMART" id="SM00801">
    <property type="entry name" value="dDENN"/>
    <property type="match status" value="1"/>
</dbReference>
<dbReference type="InterPro" id="IPR037516">
    <property type="entry name" value="Tripartite_DENN"/>
</dbReference>
<dbReference type="eggNOG" id="KOG3569">
    <property type="taxonomic scope" value="Eukaryota"/>
</dbReference>
<evidence type="ECO:0000313" key="3">
    <source>
        <dbReference type="EMBL" id="EMP41021.1"/>
    </source>
</evidence>
<evidence type="ECO:0000259" key="2">
    <source>
        <dbReference type="PROSITE" id="PS50211"/>
    </source>
</evidence>
<dbReference type="PROSITE" id="PS50211">
    <property type="entry name" value="DENN"/>
    <property type="match status" value="1"/>
</dbReference>
<dbReference type="GO" id="GO:0005829">
    <property type="term" value="C:cytosol"/>
    <property type="evidence" value="ECO:0007669"/>
    <property type="project" value="TreeGrafter"/>
</dbReference>
<dbReference type="Proteomes" id="UP000031443">
    <property type="component" value="Unassembled WGS sequence"/>
</dbReference>
<sequence length="418" mass="47637">MLGERGDVAVNICCSSRDLSVLSQNAVPWLLNVNQDASQDESKSESARRPGDRSPFCYSPGQFFFEYLVVVSLKKKSGGDYEPKIIYQFPKPVGRGPRFPEVFCIISCLGCFGLFSKILDEVEKRRQISMAVIYPFMQGLRESPFPAPGKTVTIKSFIPDSGTELIELTRPLDSWLEHVEFQALLQHLSPENILWLFASAVLERRIIFVAEELSVLSQCIHAVAALLYPFSWAHTYIPVVPECLIDTVCCPTPFMVGVQKRCLEQVLDQPMEEVLLVDLCEGKFLRSVCDEGDILPAKLQTEMLTSLKTHNSNNNIQTSEQVNAHVSKTFMQFFVKTVGHYTSHLKWNKSGQGSFQEKAFCKAITSKSCRKFVKRFVRTQMFSLFIQEAERSRMIQEGYFQQKVTEYQEQKKKQRTNS</sequence>
<dbReference type="PANTHER" id="PTHR15288:SF2">
    <property type="entry name" value="DENN DOMAIN-CONTAINING PROTEIN 2D"/>
    <property type="match status" value="1"/>
</dbReference>
<dbReference type="EMBL" id="KB500846">
    <property type="protein sequence ID" value="EMP41021.1"/>
    <property type="molecule type" value="Genomic_DNA"/>
</dbReference>
<dbReference type="SMART" id="SM00799">
    <property type="entry name" value="DENN"/>
    <property type="match status" value="1"/>
</dbReference>
<dbReference type="PANTHER" id="PTHR15288">
    <property type="entry name" value="DENN DOMAIN-CONTAINING PROTEIN 2"/>
    <property type="match status" value="1"/>
</dbReference>
<protein>
    <submittedName>
        <fullName evidence="3">DENN domain-containing protein 2D</fullName>
    </submittedName>
</protein>
<dbReference type="InterPro" id="IPR051942">
    <property type="entry name" value="DENN_domain_containing_2"/>
</dbReference>
<dbReference type="STRING" id="8469.M7BT04"/>
<dbReference type="Pfam" id="PF02141">
    <property type="entry name" value="DENN"/>
    <property type="match status" value="1"/>
</dbReference>
<dbReference type="FunFam" id="3.40.50.11500:FF:000004">
    <property type="entry name" value="DENN domain-containing protein 2C isoform X1"/>
    <property type="match status" value="1"/>
</dbReference>
<accession>M7BT04</accession>
<dbReference type="Pfam" id="PF03455">
    <property type="entry name" value="dDENN"/>
    <property type="match status" value="1"/>
</dbReference>
<evidence type="ECO:0000313" key="4">
    <source>
        <dbReference type="Proteomes" id="UP000031443"/>
    </source>
</evidence>
<dbReference type="Gene3D" id="3.30.450.200">
    <property type="match status" value="1"/>
</dbReference>
<dbReference type="AlphaFoldDB" id="M7BT04"/>
<reference evidence="3" key="1">
    <citation type="submission" date="2012-03" db="EMBL/GenBank/DDBJ databases">
        <title>Development and evolution of a turtle-specific body plan assessed by genome-wide analyses.</title>
        <authorList>
            <person name="Zhang G."/>
            <person name="Huang Z."/>
            <person name="Wang Z."/>
        </authorList>
    </citation>
    <scope>NUCLEOTIDE SEQUENCE</scope>
</reference>
<feature type="domain" description="UDENN" evidence="2">
    <location>
        <begin position="10"/>
        <end position="396"/>
    </location>
</feature>
<dbReference type="InterPro" id="IPR043153">
    <property type="entry name" value="DENN_C"/>
</dbReference>
<keyword evidence="1" id="KW-0344">Guanine-nucleotide releasing factor</keyword>
<dbReference type="GO" id="GO:0005654">
    <property type="term" value="C:nucleoplasm"/>
    <property type="evidence" value="ECO:0007669"/>
    <property type="project" value="TreeGrafter"/>
</dbReference>
<gene>
    <name evidence="3" type="ORF">UY3_01838</name>
</gene>
<proteinExistence type="predicted"/>
<keyword evidence="4" id="KW-1185">Reference proteome</keyword>
<name>M7BT04_CHEMY</name>
<dbReference type="InterPro" id="IPR001194">
    <property type="entry name" value="cDENN_dom"/>
</dbReference>